<evidence type="ECO:0000313" key="2">
    <source>
        <dbReference type="EMBL" id="ERL64465.1"/>
    </source>
</evidence>
<keyword evidence="1" id="KW-0472">Membrane</keyword>
<keyword evidence="3" id="KW-1185">Reference proteome</keyword>
<accession>U4TM37</accession>
<organism evidence="2 3">
    <name type="scientific">Schleiferilactobacillus shenzhenensis LY-73</name>
    <dbReference type="NCBI Taxonomy" id="1231336"/>
    <lineage>
        <taxon>Bacteria</taxon>
        <taxon>Bacillati</taxon>
        <taxon>Bacillota</taxon>
        <taxon>Bacilli</taxon>
        <taxon>Lactobacillales</taxon>
        <taxon>Lactobacillaceae</taxon>
        <taxon>Schleiferilactobacillus</taxon>
    </lineage>
</organism>
<dbReference type="eggNOG" id="ENOG50319N2">
    <property type="taxonomic scope" value="Bacteria"/>
</dbReference>
<dbReference type="STRING" id="1231336.L248_0876"/>
<evidence type="ECO:0000313" key="3">
    <source>
        <dbReference type="Proteomes" id="UP000030647"/>
    </source>
</evidence>
<protein>
    <submittedName>
        <fullName evidence="2">Uncharacterized protein</fullName>
    </submittedName>
</protein>
<dbReference type="AlphaFoldDB" id="U4TM37"/>
<dbReference type="Proteomes" id="UP000030647">
    <property type="component" value="Unassembled WGS sequence"/>
</dbReference>
<feature type="transmembrane region" description="Helical" evidence="1">
    <location>
        <begin position="87"/>
        <end position="108"/>
    </location>
</feature>
<gene>
    <name evidence="2" type="ORF">L248_0876</name>
</gene>
<keyword evidence="1" id="KW-0812">Transmembrane</keyword>
<feature type="transmembrane region" description="Helical" evidence="1">
    <location>
        <begin position="17"/>
        <end position="35"/>
    </location>
</feature>
<proteinExistence type="predicted"/>
<dbReference type="EMBL" id="KI271597">
    <property type="protein sequence ID" value="ERL64465.1"/>
    <property type="molecule type" value="Genomic_DNA"/>
</dbReference>
<feature type="transmembrane region" description="Helical" evidence="1">
    <location>
        <begin position="114"/>
        <end position="132"/>
    </location>
</feature>
<reference evidence="3" key="1">
    <citation type="journal article" date="2013" name="Genome Announc.">
        <title>Whole-Genome Sequencing of Lactobacillus shenzhenensis Strain LY-73T.</title>
        <authorList>
            <person name="Lin Z."/>
            <person name="Liu Z."/>
            <person name="Yang R."/>
            <person name="Zou Y."/>
            <person name="Wan D."/>
            <person name="Chen J."/>
            <person name="Guo M."/>
            <person name="Zhao J."/>
            <person name="Fang C."/>
            <person name="Yang R."/>
            <person name="Liu F."/>
        </authorList>
    </citation>
    <scope>NUCLEOTIDE SEQUENCE [LARGE SCALE GENOMIC DNA]</scope>
    <source>
        <strain evidence="3">LY-73</strain>
    </source>
</reference>
<dbReference type="HOGENOM" id="CLU_1720041_0_0_9"/>
<sequence length="152" mass="16963">MPLRRQKAVLVMKANKVRLLIVGIFFAVYGVYYTIAPSVPNLWGADASKGMESIILPLIIGEAINLLVIATLILSIVASVKDKQNRWLYWAPFLIIGAGIVTLAIWPMNWYSDYGMTILVTLYGILMIVRALRGQYSQDKVKTPPPRDTVTP</sequence>
<feature type="transmembrane region" description="Helical" evidence="1">
    <location>
        <begin position="55"/>
        <end position="80"/>
    </location>
</feature>
<name>U4TM37_9LACO</name>
<evidence type="ECO:0000256" key="1">
    <source>
        <dbReference type="SAM" id="Phobius"/>
    </source>
</evidence>
<keyword evidence="1" id="KW-1133">Transmembrane helix</keyword>